<proteinExistence type="predicted"/>
<evidence type="ECO:0000313" key="1">
    <source>
        <dbReference type="EMBL" id="OGC35503.1"/>
    </source>
</evidence>
<dbReference type="InterPro" id="IPR036583">
    <property type="entry name" value="23S_rRNA_IVS_sf"/>
</dbReference>
<gene>
    <name evidence="1" type="ORF">A2311_04560</name>
</gene>
<organism evidence="1 2">
    <name type="scientific">candidate division WOR-1 bacterium RIFOXYB2_FULL_48_7</name>
    <dbReference type="NCBI Taxonomy" id="1802583"/>
    <lineage>
        <taxon>Bacteria</taxon>
        <taxon>Bacillati</taxon>
        <taxon>Saganbacteria</taxon>
    </lineage>
</organism>
<accession>A0A1F4TTX1</accession>
<dbReference type="Pfam" id="PF05635">
    <property type="entry name" value="23S_rRNA_IVP"/>
    <property type="match status" value="1"/>
</dbReference>
<sequence>MTNHNLPKVFDLRERLMRFSINVLSICRFLPQIHEGDVIRRQLARSGTAIGANFEEADGALTKKDFINKVAIARKEAKETIYWLKLAKNTFSLNDYIDLQINETDEVIRILSTILKKSGYKFRM</sequence>
<comment type="caution">
    <text evidence="1">The sequence shown here is derived from an EMBL/GenBank/DDBJ whole genome shotgun (WGS) entry which is preliminary data.</text>
</comment>
<dbReference type="PANTHER" id="PTHR38471">
    <property type="entry name" value="FOUR HELIX BUNDLE PROTEIN"/>
    <property type="match status" value="1"/>
</dbReference>
<dbReference type="SUPFAM" id="SSF158446">
    <property type="entry name" value="IVS-encoded protein-like"/>
    <property type="match status" value="1"/>
</dbReference>
<dbReference type="Proteomes" id="UP000178951">
    <property type="component" value="Unassembled WGS sequence"/>
</dbReference>
<dbReference type="PANTHER" id="PTHR38471:SF2">
    <property type="entry name" value="FOUR HELIX BUNDLE PROTEIN"/>
    <property type="match status" value="1"/>
</dbReference>
<dbReference type="InterPro" id="IPR012657">
    <property type="entry name" value="23S_rRNA-intervening_sequence"/>
</dbReference>
<dbReference type="STRING" id="1802583.A2311_04560"/>
<dbReference type="NCBIfam" id="TIGR02436">
    <property type="entry name" value="four helix bundle protein"/>
    <property type="match status" value="1"/>
</dbReference>
<evidence type="ECO:0008006" key="3">
    <source>
        <dbReference type="Google" id="ProtNLM"/>
    </source>
</evidence>
<protein>
    <recommendedName>
        <fullName evidence="3">Four helix bundle protein</fullName>
    </recommendedName>
</protein>
<reference evidence="1 2" key="1">
    <citation type="journal article" date="2016" name="Nat. Commun.">
        <title>Thousands of microbial genomes shed light on interconnected biogeochemical processes in an aquifer system.</title>
        <authorList>
            <person name="Anantharaman K."/>
            <person name="Brown C.T."/>
            <person name="Hug L.A."/>
            <person name="Sharon I."/>
            <person name="Castelle C.J."/>
            <person name="Probst A.J."/>
            <person name="Thomas B.C."/>
            <person name="Singh A."/>
            <person name="Wilkins M.J."/>
            <person name="Karaoz U."/>
            <person name="Brodie E.L."/>
            <person name="Williams K.H."/>
            <person name="Hubbard S.S."/>
            <person name="Banfield J.F."/>
        </authorList>
    </citation>
    <scope>NUCLEOTIDE SEQUENCE [LARGE SCALE GENOMIC DNA]</scope>
</reference>
<name>A0A1F4TTX1_UNCSA</name>
<dbReference type="AlphaFoldDB" id="A0A1F4TTX1"/>
<dbReference type="PIRSF" id="PIRSF035652">
    <property type="entry name" value="CHP02436"/>
    <property type="match status" value="1"/>
</dbReference>
<dbReference type="Gene3D" id="1.20.1440.60">
    <property type="entry name" value="23S rRNA-intervening sequence"/>
    <property type="match status" value="1"/>
</dbReference>
<evidence type="ECO:0000313" key="2">
    <source>
        <dbReference type="Proteomes" id="UP000178951"/>
    </source>
</evidence>
<dbReference type="EMBL" id="MEUF01000026">
    <property type="protein sequence ID" value="OGC35503.1"/>
    <property type="molecule type" value="Genomic_DNA"/>
</dbReference>